<dbReference type="Pfam" id="PF06210">
    <property type="entry name" value="DUF1003"/>
    <property type="match status" value="1"/>
</dbReference>
<dbReference type="RefSeq" id="WP_119757917.1">
    <property type="nucleotide sequence ID" value="NZ_CP032382.1"/>
</dbReference>
<feature type="transmembrane region" description="Helical" evidence="1">
    <location>
        <begin position="145"/>
        <end position="164"/>
    </location>
</feature>
<name>A0A385STX9_9BACT</name>
<dbReference type="Proteomes" id="UP000266183">
    <property type="component" value="Chromosome"/>
</dbReference>
<keyword evidence="3" id="KW-1185">Reference proteome</keyword>
<dbReference type="AlphaFoldDB" id="A0A385STX9"/>
<evidence type="ECO:0000313" key="3">
    <source>
        <dbReference type="Proteomes" id="UP000266183"/>
    </source>
</evidence>
<feature type="transmembrane region" description="Helical" evidence="1">
    <location>
        <begin position="115"/>
        <end position="133"/>
    </location>
</feature>
<evidence type="ECO:0000256" key="1">
    <source>
        <dbReference type="SAM" id="Phobius"/>
    </source>
</evidence>
<keyword evidence="1" id="KW-0812">Transmembrane</keyword>
<organism evidence="2 3">
    <name type="scientific">Chryseolinea soli</name>
    <dbReference type="NCBI Taxonomy" id="2321403"/>
    <lineage>
        <taxon>Bacteria</taxon>
        <taxon>Pseudomonadati</taxon>
        <taxon>Bacteroidota</taxon>
        <taxon>Cytophagia</taxon>
        <taxon>Cytophagales</taxon>
        <taxon>Fulvivirgaceae</taxon>
        <taxon>Chryseolinea</taxon>
    </lineage>
</organism>
<evidence type="ECO:0000313" key="2">
    <source>
        <dbReference type="EMBL" id="AYB34659.1"/>
    </source>
</evidence>
<keyword evidence="1" id="KW-1133">Transmembrane helix</keyword>
<dbReference type="EMBL" id="CP032382">
    <property type="protein sequence ID" value="AYB34659.1"/>
    <property type="molecule type" value="Genomic_DNA"/>
</dbReference>
<dbReference type="PANTHER" id="PTHR41386:SF1">
    <property type="entry name" value="MEMBRANE PROTEIN"/>
    <property type="match status" value="1"/>
</dbReference>
<proteinExistence type="predicted"/>
<gene>
    <name evidence="2" type="ORF">D4L85_30540</name>
</gene>
<dbReference type="PANTHER" id="PTHR41386">
    <property type="entry name" value="INTEGRAL MEMBRANE PROTEIN-RELATED"/>
    <property type="match status" value="1"/>
</dbReference>
<dbReference type="KEGG" id="chk:D4L85_30540"/>
<protein>
    <submittedName>
        <fullName evidence="2">DUF1003 domain-containing protein</fullName>
    </submittedName>
</protein>
<sequence>MDTFISDLSRKEFPVSEKISAKTIQSPVLSVMQAQHPQFKAGGYCALTELNIYRQKYIAGYLAKEVGELSVLEATVLEALKNKDTLTDKLNEDEPLTTGQKMADRIAAFGGSWKFIITFFMFLAGWIVLNAFWFQNRSFDPYPFILLNLILSCVAALQAPLIMMSQNRQEEKDRERSKKDYMINLKSELEIRVLHEKIDHLMIHQQHELIQIQKVQIEMMQDIMERVGSNGAMKA</sequence>
<accession>A0A385STX9</accession>
<reference evidence="3" key="1">
    <citation type="submission" date="2018-09" db="EMBL/GenBank/DDBJ databases">
        <title>Chryseolinea sp. KIS68-18 isolated from soil.</title>
        <authorList>
            <person name="Weon H.-Y."/>
            <person name="Kwon S.-W."/>
            <person name="Lee S.A."/>
        </authorList>
    </citation>
    <scope>NUCLEOTIDE SEQUENCE [LARGE SCALE GENOMIC DNA]</scope>
    <source>
        <strain evidence="3">KIS68-18</strain>
    </source>
</reference>
<dbReference type="InterPro" id="IPR010406">
    <property type="entry name" value="DUF1003"/>
</dbReference>
<dbReference type="OrthoDB" id="9795736at2"/>
<keyword evidence="1" id="KW-0472">Membrane</keyword>